<organism evidence="2 3">
    <name type="scientific">Cinchona calisaya</name>
    <dbReference type="NCBI Taxonomy" id="153742"/>
    <lineage>
        <taxon>Eukaryota</taxon>
        <taxon>Viridiplantae</taxon>
        <taxon>Streptophyta</taxon>
        <taxon>Embryophyta</taxon>
        <taxon>Tracheophyta</taxon>
        <taxon>Spermatophyta</taxon>
        <taxon>Magnoliopsida</taxon>
        <taxon>eudicotyledons</taxon>
        <taxon>Gunneridae</taxon>
        <taxon>Pentapetalae</taxon>
        <taxon>asterids</taxon>
        <taxon>lamiids</taxon>
        <taxon>Gentianales</taxon>
        <taxon>Rubiaceae</taxon>
        <taxon>Cinchonoideae</taxon>
        <taxon>Cinchoneae</taxon>
        <taxon>Cinchona</taxon>
    </lineage>
</organism>
<dbReference type="Proteomes" id="UP001630127">
    <property type="component" value="Unassembled WGS sequence"/>
</dbReference>
<dbReference type="SUPFAM" id="SSF50965">
    <property type="entry name" value="Galactose oxidase, central domain"/>
    <property type="match status" value="1"/>
</dbReference>
<proteinExistence type="predicted"/>
<dbReference type="InterPro" id="IPR050796">
    <property type="entry name" value="SCF_F-box_component"/>
</dbReference>
<dbReference type="InterPro" id="IPR013187">
    <property type="entry name" value="F-box-assoc_dom_typ3"/>
</dbReference>
<gene>
    <name evidence="2" type="ORF">ACH5RR_031706</name>
</gene>
<dbReference type="EMBL" id="JBJUIK010000013">
    <property type="protein sequence ID" value="KAL3506324.1"/>
    <property type="molecule type" value="Genomic_DNA"/>
</dbReference>
<dbReference type="CDD" id="cd22157">
    <property type="entry name" value="F-box_AtFBW1-like"/>
    <property type="match status" value="1"/>
</dbReference>
<dbReference type="Pfam" id="PF00646">
    <property type="entry name" value="F-box"/>
    <property type="match status" value="1"/>
</dbReference>
<evidence type="ECO:0000259" key="1">
    <source>
        <dbReference type="PROSITE" id="PS50181"/>
    </source>
</evidence>
<protein>
    <recommendedName>
        <fullName evidence="1">F-box domain-containing protein</fullName>
    </recommendedName>
</protein>
<dbReference type="Gene3D" id="1.20.1280.50">
    <property type="match status" value="1"/>
</dbReference>
<dbReference type="NCBIfam" id="TIGR01640">
    <property type="entry name" value="F_box_assoc_1"/>
    <property type="match status" value="1"/>
</dbReference>
<dbReference type="PANTHER" id="PTHR31672:SF13">
    <property type="entry name" value="F-BOX PROTEIN CPR30-LIKE"/>
    <property type="match status" value="1"/>
</dbReference>
<feature type="domain" description="F-box" evidence="1">
    <location>
        <begin position="17"/>
        <end position="63"/>
    </location>
</feature>
<dbReference type="Pfam" id="PF08268">
    <property type="entry name" value="FBA_3"/>
    <property type="match status" value="1"/>
</dbReference>
<evidence type="ECO:0000313" key="2">
    <source>
        <dbReference type="EMBL" id="KAL3506324.1"/>
    </source>
</evidence>
<dbReference type="PROSITE" id="PS50181">
    <property type="entry name" value="FBOX"/>
    <property type="match status" value="1"/>
</dbReference>
<sequence>MRRFRQSTPTSVNDLDANPLQNLPHDVIVEVLLRLPVKSLLKFKCVSKSWCSLISSKKFAKAHLDISSNATATYTSHRLLFSTGYHSELKWSPLQSALYYNAPHIEASDIECPVNYSDMLLIGSSNGLVCIIIHQKYIYLWNPSIRKSKKLPHPGFNPKFFSCTLFGFGYDKLNDDYKVVGIKNTEFGNNEFELYSRKTNSWKRIEDYKYNGLPRQQFDFLDGKLHFILDIFFASESKIVSFDLAKETFGEMAYPDPFYLVRSLGVLGGCLAILGTQYAINGVDVWIMMDYGVKESWTKVAFVPFSDKPRQIIYYCTPVFMSKNGEILLKSGWDLVLYNSKSSSVIRYSELPIKDNYNIMEVATKTVIAREFSNNHAAGLELVNDATATSNRAIDVDVSREIPVNAAAHGFDVDAAAAALEGRRNAATICVNKEGMAVALPGFADTAVSPTCAVDAAVLGETVINNVAKDFVDTAATCYPSVGNFTATKHAIGALLRKKFLLMSLLLTKLS</sequence>
<dbReference type="InterPro" id="IPR036047">
    <property type="entry name" value="F-box-like_dom_sf"/>
</dbReference>
<dbReference type="SUPFAM" id="SSF81383">
    <property type="entry name" value="F-box domain"/>
    <property type="match status" value="1"/>
</dbReference>
<reference evidence="2 3" key="1">
    <citation type="submission" date="2024-11" db="EMBL/GenBank/DDBJ databases">
        <title>A near-complete genome assembly of Cinchona calisaya.</title>
        <authorList>
            <person name="Lian D.C."/>
            <person name="Zhao X.W."/>
            <person name="Wei L."/>
        </authorList>
    </citation>
    <scope>NUCLEOTIDE SEQUENCE [LARGE SCALE GENOMIC DNA]</scope>
    <source>
        <tissue evidence="2">Nenye</tissue>
    </source>
</reference>
<accession>A0ABD2YG01</accession>
<dbReference type="PANTHER" id="PTHR31672">
    <property type="entry name" value="BNACNNG10540D PROTEIN"/>
    <property type="match status" value="1"/>
</dbReference>
<dbReference type="InterPro" id="IPR011043">
    <property type="entry name" value="Gal_Oxase/kelch_b-propeller"/>
</dbReference>
<keyword evidence="3" id="KW-1185">Reference proteome</keyword>
<comment type="caution">
    <text evidence="2">The sequence shown here is derived from an EMBL/GenBank/DDBJ whole genome shotgun (WGS) entry which is preliminary data.</text>
</comment>
<name>A0ABD2YG01_9GENT</name>
<dbReference type="AlphaFoldDB" id="A0ABD2YG01"/>
<dbReference type="InterPro" id="IPR017451">
    <property type="entry name" value="F-box-assoc_interact_dom"/>
</dbReference>
<dbReference type="SMART" id="SM00256">
    <property type="entry name" value="FBOX"/>
    <property type="match status" value="1"/>
</dbReference>
<dbReference type="InterPro" id="IPR001810">
    <property type="entry name" value="F-box_dom"/>
</dbReference>
<evidence type="ECO:0000313" key="3">
    <source>
        <dbReference type="Proteomes" id="UP001630127"/>
    </source>
</evidence>